<evidence type="ECO:0000256" key="1">
    <source>
        <dbReference type="SAM" id="SignalP"/>
    </source>
</evidence>
<keyword evidence="1" id="KW-0732">Signal</keyword>
<feature type="signal peptide" evidence="1">
    <location>
        <begin position="1"/>
        <end position="20"/>
    </location>
</feature>
<dbReference type="EMBL" id="QPFP01000072">
    <property type="protein sequence ID" value="TEB23910.1"/>
    <property type="molecule type" value="Genomic_DNA"/>
</dbReference>
<evidence type="ECO:0000313" key="2">
    <source>
        <dbReference type="EMBL" id="TEB23910.1"/>
    </source>
</evidence>
<dbReference type="AlphaFoldDB" id="A0A4Y7SPW5"/>
<keyword evidence="3" id="KW-1185">Reference proteome</keyword>
<evidence type="ECO:0000313" key="3">
    <source>
        <dbReference type="Proteomes" id="UP000298030"/>
    </source>
</evidence>
<dbReference type="OrthoDB" id="3153758at2759"/>
<gene>
    <name evidence="2" type="ORF">FA13DRAFT_1639271</name>
</gene>
<reference evidence="2 3" key="1">
    <citation type="journal article" date="2019" name="Nat. Ecol. Evol.">
        <title>Megaphylogeny resolves global patterns of mushroom evolution.</title>
        <authorList>
            <person name="Varga T."/>
            <person name="Krizsan K."/>
            <person name="Foldi C."/>
            <person name="Dima B."/>
            <person name="Sanchez-Garcia M."/>
            <person name="Sanchez-Ramirez S."/>
            <person name="Szollosi G.J."/>
            <person name="Szarkandi J.G."/>
            <person name="Papp V."/>
            <person name="Albert L."/>
            <person name="Andreopoulos W."/>
            <person name="Angelini C."/>
            <person name="Antonin V."/>
            <person name="Barry K.W."/>
            <person name="Bougher N.L."/>
            <person name="Buchanan P."/>
            <person name="Buyck B."/>
            <person name="Bense V."/>
            <person name="Catcheside P."/>
            <person name="Chovatia M."/>
            <person name="Cooper J."/>
            <person name="Damon W."/>
            <person name="Desjardin D."/>
            <person name="Finy P."/>
            <person name="Geml J."/>
            <person name="Haridas S."/>
            <person name="Hughes K."/>
            <person name="Justo A."/>
            <person name="Karasinski D."/>
            <person name="Kautmanova I."/>
            <person name="Kiss B."/>
            <person name="Kocsube S."/>
            <person name="Kotiranta H."/>
            <person name="LaButti K.M."/>
            <person name="Lechner B.E."/>
            <person name="Liimatainen K."/>
            <person name="Lipzen A."/>
            <person name="Lukacs Z."/>
            <person name="Mihaltcheva S."/>
            <person name="Morgado L.N."/>
            <person name="Niskanen T."/>
            <person name="Noordeloos M.E."/>
            <person name="Ohm R.A."/>
            <person name="Ortiz-Santana B."/>
            <person name="Ovrebo C."/>
            <person name="Racz N."/>
            <person name="Riley R."/>
            <person name="Savchenko A."/>
            <person name="Shiryaev A."/>
            <person name="Soop K."/>
            <person name="Spirin V."/>
            <person name="Szebenyi C."/>
            <person name="Tomsovsky M."/>
            <person name="Tulloss R.E."/>
            <person name="Uehling J."/>
            <person name="Grigoriev I.V."/>
            <person name="Vagvolgyi C."/>
            <person name="Papp T."/>
            <person name="Martin F.M."/>
            <person name="Miettinen O."/>
            <person name="Hibbett D.S."/>
            <person name="Nagy L.G."/>
        </authorList>
    </citation>
    <scope>NUCLEOTIDE SEQUENCE [LARGE SCALE GENOMIC DNA]</scope>
    <source>
        <strain evidence="2 3">FP101781</strain>
    </source>
</reference>
<protein>
    <recommendedName>
        <fullName evidence="4">C-type lectin domain-containing protein</fullName>
    </recommendedName>
</protein>
<dbReference type="Proteomes" id="UP000298030">
    <property type="component" value="Unassembled WGS sequence"/>
</dbReference>
<evidence type="ECO:0008006" key="4">
    <source>
        <dbReference type="Google" id="ProtNLM"/>
    </source>
</evidence>
<organism evidence="2 3">
    <name type="scientific">Coprinellus micaceus</name>
    <name type="common">Glistening ink-cap mushroom</name>
    <name type="synonym">Coprinus micaceus</name>
    <dbReference type="NCBI Taxonomy" id="71717"/>
    <lineage>
        <taxon>Eukaryota</taxon>
        <taxon>Fungi</taxon>
        <taxon>Dikarya</taxon>
        <taxon>Basidiomycota</taxon>
        <taxon>Agaricomycotina</taxon>
        <taxon>Agaricomycetes</taxon>
        <taxon>Agaricomycetidae</taxon>
        <taxon>Agaricales</taxon>
        <taxon>Agaricineae</taxon>
        <taxon>Psathyrellaceae</taxon>
        <taxon>Coprinellus</taxon>
    </lineage>
</organism>
<feature type="chain" id="PRO_5021471478" description="C-type lectin domain-containing protein" evidence="1">
    <location>
        <begin position="21"/>
        <end position="205"/>
    </location>
</feature>
<comment type="caution">
    <text evidence="2">The sequence shown here is derived from an EMBL/GenBank/DDBJ whole genome shotgun (WGS) entry which is preliminary data.</text>
</comment>
<feature type="non-terminal residue" evidence="2">
    <location>
        <position position="1"/>
    </location>
</feature>
<accession>A0A4Y7SPW5</accession>
<name>A0A4Y7SPW5_COPMI</name>
<sequence length="205" mass="23733">LAFVFILGWIIAWVVQDMWAMSILGPSATERRKIVWDREYAKHQNQREEEEEARKKAGLRWQDPRPDEHCLRYGTRRYTSKLENVPEGYSKLKACHETQAWINGRWSTPSQCDDQGLWGGIVGTWVVDYEEASCHTFWEFFKDKALQGCTAQGSGMRRIESPLKNLYGEDDGMRMCASTPAEFHGLRFDGPHSCAYWVGFALIYP</sequence>
<proteinExistence type="predicted"/>
<dbReference type="STRING" id="71717.A0A4Y7SPW5"/>